<reference evidence="1" key="2">
    <citation type="submission" date="2020-11" db="EMBL/GenBank/DDBJ databases">
        <authorList>
            <person name="McCartney M.A."/>
            <person name="Auch B."/>
            <person name="Kono T."/>
            <person name="Mallez S."/>
            <person name="Becker A."/>
            <person name="Gohl D.M."/>
            <person name="Silverstein K.A.T."/>
            <person name="Koren S."/>
            <person name="Bechman K.B."/>
            <person name="Herman A."/>
            <person name="Abrahante J.E."/>
            <person name="Garbe J."/>
        </authorList>
    </citation>
    <scope>NUCLEOTIDE SEQUENCE</scope>
    <source>
        <strain evidence="1">Duluth1</strain>
        <tissue evidence="1">Whole animal</tissue>
    </source>
</reference>
<proteinExistence type="predicted"/>
<name>A0A9D4M1Z6_DREPO</name>
<sequence length="75" mass="8411">MIVKKETSIPSQTQPECVECAECAQTTQGRNIPSHWILACSVCSDYAGTKHSVTLDIDMQSVHRLRRDETFRDTG</sequence>
<dbReference type="AlphaFoldDB" id="A0A9D4M1Z6"/>
<accession>A0A9D4M1Z6</accession>
<evidence type="ECO:0000313" key="2">
    <source>
        <dbReference type="Proteomes" id="UP000828390"/>
    </source>
</evidence>
<gene>
    <name evidence="1" type="ORF">DPMN_032555</name>
</gene>
<comment type="caution">
    <text evidence="1">The sequence shown here is derived from an EMBL/GenBank/DDBJ whole genome shotgun (WGS) entry which is preliminary data.</text>
</comment>
<reference evidence="1" key="1">
    <citation type="journal article" date="2019" name="bioRxiv">
        <title>The Genome of the Zebra Mussel, Dreissena polymorpha: A Resource for Invasive Species Research.</title>
        <authorList>
            <person name="McCartney M.A."/>
            <person name="Auch B."/>
            <person name="Kono T."/>
            <person name="Mallez S."/>
            <person name="Zhang Y."/>
            <person name="Obille A."/>
            <person name="Becker A."/>
            <person name="Abrahante J.E."/>
            <person name="Garbe J."/>
            <person name="Badalamenti J.P."/>
            <person name="Herman A."/>
            <person name="Mangelson H."/>
            <person name="Liachko I."/>
            <person name="Sullivan S."/>
            <person name="Sone E.D."/>
            <person name="Koren S."/>
            <person name="Silverstein K.A.T."/>
            <person name="Beckman K.B."/>
            <person name="Gohl D.M."/>
        </authorList>
    </citation>
    <scope>NUCLEOTIDE SEQUENCE</scope>
    <source>
        <strain evidence="1">Duluth1</strain>
        <tissue evidence="1">Whole animal</tissue>
    </source>
</reference>
<keyword evidence="2" id="KW-1185">Reference proteome</keyword>
<protein>
    <submittedName>
        <fullName evidence="1">Uncharacterized protein</fullName>
    </submittedName>
</protein>
<organism evidence="1 2">
    <name type="scientific">Dreissena polymorpha</name>
    <name type="common">Zebra mussel</name>
    <name type="synonym">Mytilus polymorpha</name>
    <dbReference type="NCBI Taxonomy" id="45954"/>
    <lineage>
        <taxon>Eukaryota</taxon>
        <taxon>Metazoa</taxon>
        <taxon>Spiralia</taxon>
        <taxon>Lophotrochozoa</taxon>
        <taxon>Mollusca</taxon>
        <taxon>Bivalvia</taxon>
        <taxon>Autobranchia</taxon>
        <taxon>Heteroconchia</taxon>
        <taxon>Euheterodonta</taxon>
        <taxon>Imparidentia</taxon>
        <taxon>Neoheterodontei</taxon>
        <taxon>Myida</taxon>
        <taxon>Dreissenoidea</taxon>
        <taxon>Dreissenidae</taxon>
        <taxon>Dreissena</taxon>
    </lineage>
</organism>
<dbReference type="Proteomes" id="UP000828390">
    <property type="component" value="Unassembled WGS sequence"/>
</dbReference>
<evidence type="ECO:0000313" key="1">
    <source>
        <dbReference type="EMBL" id="KAH3869392.1"/>
    </source>
</evidence>
<dbReference type="EMBL" id="JAIWYP010000002">
    <property type="protein sequence ID" value="KAH3869392.1"/>
    <property type="molecule type" value="Genomic_DNA"/>
</dbReference>